<reference evidence="1" key="1">
    <citation type="journal article" date="2014" name="Int. J. Syst. Evol. Microbiol.">
        <title>Complete genome sequence of Corynebacterium casei LMG S-19264T (=DSM 44701T), isolated from a smear-ripened cheese.</title>
        <authorList>
            <consortium name="US DOE Joint Genome Institute (JGI-PGF)"/>
            <person name="Walter F."/>
            <person name="Albersmeier A."/>
            <person name="Kalinowski J."/>
            <person name="Ruckert C."/>
        </authorList>
    </citation>
    <scope>NUCLEOTIDE SEQUENCE</scope>
    <source>
        <strain evidence="1">CGMCC 1.12214</strain>
    </source>
</reference>
<organism evidence="1 2">
    <name type="scientific">Alsobacter metallidurans</name>
    <dbReference type="NCBI Taxonomy" id="340221"/>
    <lineage>
        <taxon>Bacteria</taxon>
        <taxon>Pseudomonadati</taxon>
        <taxon>Pseudomonadota</taxon>
        <taxon>Alphaproteobacteria</taxon>
        <taxon>Hyphomicrobiales</taxon>
        <taxon>Alsobacteraceae</taxon>
        <taxon>Alsobacter</taxon>
    </lineage>
</organism>
<gene>
    <name evidence="1" type="ORF">GCM10007036_11520</name>
</gene>
<protein>
    <submittedName>
        <fullName evidence="1">Uncharacterized protein</fullName>
    </submittedName>
</protein>
<evidence type="ECO:0000313" key="1">
    <source>
        <dbReference type="EMBL" id="GGH13146.1"/>
    </source>
</evidence>
<evidence type="ECO:0000313" key="2">
    <source>
        <dbReference type="Proteomes" id="UP000603912"/>
    </source>
</evidence>
<comment type="caution">
    <text evidence="1">The sequence shown here is derived from an EMBL/GenBank/DDBJ whole genome shotgun (WGS) entry which is preliminary data.</text>
</comment>
<name>A0A917I5Q7_9HYPH</name>
<reference evidence="1" key="2">
    <citation type="submission" date="2020-09" db="EMBL/GenBank/DDBJ databases">
        <authorList>
            <person name="Sun Q."/>
            <person name="Zhou Y."/>
        </authorList>
    </citation>
    <scope>NUCLEOTIDE SEQUENCE</scope>
    <source>
        <strain evidence="1">CGMCC 1.12214</strain>
    </source>
</reference>
<dbReference type="Proteomes" id="UP000603912">
    <property type="component" value="Unassembled WGS sequence"/>
</dbReference>
<dbReference type="RefSeq" id="WP_188516723.1">
    <property type="nucleotide sequence ID" value="NZ_BMES01000001.1"/>
</dbReference>
<accession>A0A917I5Q7</accession>
<dbReference type="AlphaFoldDB" id="A0A917I5Q7"/>
<sequence>MRSDIDPDNIFDRERLDDRSTVEVHARTNEPRTLSLHTGYPINAVRAAPSSGAGAQMSGEGRLRTQTLERQASAITMLKAPLIPSSKSHRENVMYNFTADRLDLDHGQGVTAVVHDDGADVTIAFGDGETVHIPGLTLGVAGGLSGVVAITDCLRCTFRRARR</sequence>
<proteinExistence type="predicted"/>
<keyword evidence="2" id="KW-1185">Reference proteome</keyword>
<dbReference type="EMBL" id="BMES01000001">
    <property type="protein sequence ID" value="GGH13146.1"/>
    <property type="molecule type" value="Genomic_DNA"/>
</dbReference>